<keyword evidence="1" id="KW-0812">Transmembrane</keyword>
<sequence length="143" mass="15238">MKPPSEDDLKDMFVVLDPPRGGLQRFRARRDAAPPPHWPWWLGGAAGLATAAATLVLTLRPVVVPHAPAPPVAPAPAPAPVDLIARHDLRDLHPAWIGLGRVAPPGEPLQLAPELTGALASRRVALPRQDVVLYMLDAKGNVP</sequence>
<accession>A0ABT5B0L2</accession>
<evidence type="ECO:0000313" key="2">
    <source>
        <dbReference type="EMBL" id="MDC0667644.1"/>
    </source>
</evidence>
<gene>
    <name evidence="2" type="ORF">POL58_07850</name>
</gene>
<dbReference type="EMBL" id="JAQNDN010000002">
    <property type="protein sequence ID" value="MDC0667644.1"/>
    <property type="molecule type" value="Genomic_DNA"/>
</dbReference>
<keyword evidence="3" id="KW-1185">Reference proteome</keyword>
<organism evidence="2 3">
    <name type="scientific">Nannocystis radixulma</name>
    <dbReference type="NCBI Taxonomy" id="2995305"/>
    <lineage>
        <taxon>Bacteria</taxon>
        <taxon>Pseudomonadati</taxon>
        <taxon>Myxococcota</taxon>
        <taxon>Polyangia</taxon>
        <taxon>Nannocystales</taxon>
        <taxon>Nannocystaceae</taxon>
        <taxon>Nannocystis</taxon>
    </lineage>
</organism>
<dbReference type="RefSeq" id="WP_271995868.1">
    <property type="nucleotide sequence ID" value="NZ_JAQNDN010000002.1"/>
</dbReference>
<keyword evidence="1" id="KW-0472">Membrane</keyword>
<evidence type="ECO:0000313" key="3">
    <source>
        <dbReference type="Proteomes" id="UP001217838"/>
    </source>
</evidence>
<protein>
    <submittedName>
        <fullName evidence="2">Uncharacterized protein</fullName>
    </submittedName>
</protein>
<keyword evidence="1" id="KW-1133">Transmembrane helix</keyword>
<feature type="transmembrane region" description="Helical" evidence="1">
    <location>
        <begin position="38"/>
        <end position="59"/>
    </location>
</feature>
<proteinExistence type="predicted"/>
<comment type="caution">
    <text evidence="2">The sequence shown here is derived from an EMBL/GenBank/DDBJ whole genome shotgun (WGS) entry which is preliminary data.</text>
</comment>
<dbReference type="Proteomes" id="UP001217838">
    <property type="component" value="Unassembled WGS sequence"/>
</dbReference>
<name>A0ABT5B0L2_9BACT</name>
<evidence type="ECO:0000256" key="1">
    <source>
        <dbReference type="SAM" id="Phobius"/>
    </source>
</evidence>
<reference evidence="2 3" key="1">
    <citation type="submission" date="2022-11" db="EMBL/GenBank/DDBJ databases">
        <title>Minimal conservation of predation-associated metabolite biosynthetic gene clusters underscores biosynthetic potential of Myxococcota including descriptions for ten novel species: Archangium lansinium sp. nov., Myxococcus landrumus sp. nov., Nannocystis bai.</title>
        <authorList>
            <person name="Ahearne A."/>
            <person name="Stevens C."/>
            <person name="Dowd S."/>
        </authorList>
    </citation>
    <scope>NUCLEOTIDE SEQUENCE [LARGE SCALE GENOMIC DNA]</scope>
    <source>
        <strain evidence="2 3">NCELM</strain>
    </source>
</reference>